<name>A0ABP1FYG7_9CHLO</name>
<dbReference type="Proteomes" id="UP001497392">
    <property type="component" value="Unassembled WGS sequence"/>
</dbReference>
<feature type="domain" description="Metallo-beta-lactamase" evidence="1">
    <location>
        <begin position="62"/>
        <end position="283"/>
    </location>
</feature>
<reference evidence="2 3" key="1">
    <citation type="submission" date="2024-06" db="EMBL/GenBank/DDBJ databases">
        <authorList>
            <person name="Kraege A."/>
            <person name="Thomma B."/>
        </authorList>
    </citation>
    <scope>NUCLEOTIDE SEQUENCE [LARGE SCALE GENOMIC DNA]</scope>
</reference>
<dbReference type="InterPro" id="IPR036866">
    <property type="entry name" value="RibonucZ/Hydroxyglut_hydro"/>
</dbReference>
<dbReference type="SUPFAM" id="SSF56281">
    <property type="entry name" value="Metallo-hydrolase/oxidoreductase"/>
    <property type="match status" value="1"/>
</dbReference>
<proteinExistence type="predicted"/>
<dbReference type="Pfam" id="PF00753">
    <property type="entry name" value="Lactamase_B"/>
    <property type="match status" value="1"/>
</dbReference>
<dbReference type="PANTHER" id="PTHR42951">
    <property type="entry name" value="METALLO-BETA-LACTAMASE DOMAIN-CONTAINING"/>
    <property type="match status" value="1"/>
</dbReference>
<evidence type="ECO:0000313" key="2">
    <source>
        <dbReference type="EMBL" id="CAL5224919.1"/>
    </source>
</evidence>
<dbReference type="Gene3D" id="3.60.15.10">
    <property type="entry name" value="Ribonuclease Z/Hydroxyacylglutathione hydrolase-like"/>
    <property type="match status" value="1"/>
</dbReference>
<keyword evidence="3" id="KW-1185">Reference proteome</keyword>
<organism evidence="2 3">
    <name type="scientific">Coccomyxa viridis</name>
    <dbReference type="NCBI Taxonomy" id="1274662"/>
    <lineage>
        <taxon>Eukaryota</taxon>
        <taxon>Viridiplantae</taxon>
        <taxon>Chlorophyta</taxon>
        <taxon>core chlorophytes</taxon>
        <taxon>Trebouxiophyceae</taxon>
        <taxon>Trebouxiophyceae incertae sedis</taxon>
        <taxon>Coccomyxaceae</taxon>
        <taxon>Coccomyxa</taxon>
    </lineage>
</organism>
<dbReference type="InterPro" id="IPR050855">
    <property type="entry name" value="NDM-1-like"/>
</dbReference>
<dbReference type="InterPro" id="IPR001279">
    <property type="entry name" value="Metallo-B-lactamas"/>
</dbReference>
<gene>
    <name evidence="2" type="primary">g7685</name>
    <name evidence="2" type="ORF">VP750_LOCUS6578</name>
</gene>
<dbReference type="PANTHER" id="PTHR42951:SF17">
    <property type="entry name" value="METALLO-BETA-LACTAMASE DOMAIN-CONTAINING PROTEIN"/>
    <property type="match status" value="1"/>
</dbReference>
<evidence type="ECO:0000259" key="1">
    <source>
        <dbReference type="SMART" id="SM00849"/>
    </source>
</evidence>
<protein>
    <submittedName>
        <fullName evidence="2">G7685 protein</fullName>
    </submittedName>
</protein>
<dbReference type="EMBL" id="CAXHTA020000011">
    <property type="protein sequence ID" value="CAL5224919.1"/>
    <property type="molecule type" value="Genomic_DNA"/>
</dbReference>
<sequence length="301" mass="32113">MAKTPIIIAVLGVALALLGTQISRTISENKKTRFDGTFESVAPDLWREGYHWVAMGGLMGVDVYVFLMRIDGGHILVDAGAPTDEAADLLLNNLKKVMGDGELKLIVLTHGHPDHAGMLTTVAHAHPQAQIAFHEDEAPFILGQKAYGELPADTLAFKAFSFNMPASNFSEAVPASRALLLRGKSGDLADARGPAGTAAKWLPPKGVISWHHVPGHAPGQVAFIHKPSKSLLTADVISHMAFKKGEGPKPSLPPSAFSWNTTQGRLDALHLASLSFTRAYPSHDHAMGLSKTELDAFAASL</sequence>
<evidence type="ECO:0000313" key="3">
    <source>
        <dbReference type="Proteomes" id="UP001497392"/>
    </source>
</evidence>
<accession>A0ABP1FYG7</accession>
<comment type="caution">
    <text evidence="2">The sequence shown here is derived from an EMBL/GenBank/DDBJ whole genome shotgun (WGS) entry which is preliminary data.</text>
</comment>
<dbReference type="SMART" id="SM00849">
    <property type="entry name" value="Lactamase_B"/>
    <property type="match status" value="1"/>
</dbReference>